<organism evidence="4 5">
    <name type="scientific">Fructilactobacillus sanfranciscensis</name>
    <name type="common">Lactobacillus sanfranciscensis</name>
    <dbReference type="NCBI Taxonomy" id="1625"/>
    <lineage>
        <taxon>Bacteria</taxon>
        <taxon>Bacillati</taxon>
        <taxon>Bacillota</taxon>
        <taxon>Bacilli</taxon>
        <taxon>Lactobacillales</taxon>
        <taxon>Lactobacillaceae</taxon>
        <taxon>Fructilactobacillus</taxon>
    </lineage>
</organism>
<dbReference type="PANTHER" id="PTHR33392">
    <property type="entry name" value="POLYISOPRENYL-TEICHOIC ACID--PEPTIDOGLYCAN TEICHOIC ACID TRANSFERASE TAGU"/>
    <property type="match status" value="1"/>
</dbReference>
<keyword evidence="2" id="KW-0472">Membrane</keyword>
<dbReference type="PANTHER" id="PTHR33392:SF6">
    <property type="entry name" value="POLYISOPRENYL-TEICHOIC ACID--PEPTIDOGLYCAN TEICHOIC ACID TRANSFERASE TAGU"/>
    <property type="match status" value="1"/>
</dbReference>
<dbReference type="Pfam" id="PF03816">
    <property type="entry name" value="LytR_cpsA_psr"/>
    <property type="match status" value="1"/>
</dbReference>
<dbReference type="InterPro" id="IPR050922">
    <property type="entry name" value="LytR/CpsA/Psr_CW_biosynth"/>
</dbReference>
<keyword evidence="2" id="KW-0812">Transmembrane</keyword>
<evidence type="ECO:0000256" key="1">
    <source>
        <dbReference type="ARBA" id="ARBA00006068"/>
    </source>
</evidence>
<comment type="caution">
    <text evidence="4">The sequence shown here is derived from an EMBL/GenBank/DDBJ whole genome shotgun (WGS) entry which is preliminary data.</text>
</comment>
<evidence type="ECO:0000313" key="5">
    <source>
        <dbReference type="Proteomes" id="UP000313312"/>
    </source>
</evidence>
<proteinExistence type="inferred from homology"/>
<accession>A0A5C4TJR1</accession>
<name>A0A5C4TJR1_FRUSA</name>
<feature type="transmembrane region" description="Helical" evidence="2">
    <location>
        <begin position="21"/>
        <end position="41"/>
    </location>
</feature>
<evidence type="ECO:0000256" key="2">
    <source>
        <dbReference type="SAM" id="Phobius"/>
    </source>
</evidence>
<dbReference type="Gene3D" id="3.40.630.190">
    <property type="entry name" value="LCP protein"/>
    <property type="match status" value="1"/>
</dbReference>
<evidence type="ECO:0000259" key="3">
    <source>
        <dbReference type="Pfam" id="PF03816"/>
    </source>
</evidence>
<reference evidence="4 5" key="1">
    <citation type="submission" date="2018-05" db="EMBL/GenBank/DDBJ databases">
        <title>Lactobacillus sanfranciscensis Ah4 draft denome sequence.</title>
        <authorList>
            <person name="Zhang G."/>
        </authorList>
    </citation>
    <scope>NUCLEOTIDE SEQUENCE [LARGE SCALE GENOMIC DNA]</scope>
    <source>
        <strain evidence="4 5">Ah4</strain>
    </source>
</reference>
<dbReference type="EMBL" id="QFCR01000014">
    <property type="protein sequence ID" value="TNK90221.1"/>
    <property type="molecule type" value="Genomic_DNA"/>
</dbReference>
<dbReference type="NCBIfam" id="TIGR00350">
    <property type="entry name" value="lytR_cpsA_psr"/>
    <property type="match status" value="1"/>
</dbReference>
<dbReference type="AlphaFoldDB" id="A0A5C4TJR1"/>
<gene>
    <name evidence="4" type="ORF">DID87_04915</name>
</gene>
<sequence length="332" mass="36777">MEESRIQRSQFENKPKNHKKRNIILSVIAVLILILLGFGAYKFASIKGAVDSAYKDSGITKERNTSKLLSQKKPISILLMGTDTGELGRDYKGRTDSMMVITINPKTKKTLITSIPRDTAVNIPGFADEGVNKINSAYAYGSSKTSIETVQKMLNIPIDFYAVLNMHGLEQIINQIGGVNIKPLLTFDYEGYHFTKGVTTHMNGKKALAYTRMRYDDPENDYGRQKRQRQVLEAVAKDSGSVEALLNPGFINSLSKSTQTDMTFGDLTSITKGYLGARDNMDNSYIQGQTGKEINDSVMQVTPESELQNTTNQIRNNLGLPEAETGDIAVNN</sequence>
<feature type="domain" description="Cell envelope-related transcriptional attenuator" evidence="3">
    <location>
        <begin position="94"/>
        <end position="238"/>
    </location>
</feature>
<comment type="similarity">
    <text evidence="1">Belongs to the LytR/CpsA/Psr (LCP) family.</text>
</comment>
<protein>
    <submittedName>
        <fullName evidence="4">LytR family transcriptional regulator</fullName>
    </submittedName>
</protein>
<dbReference type="InterPro" id="IPR004474">
    <property type="entry name" value="LytR_CpsA_psr"/>
</dbReference>
<evidence type="ECO:0000313" key="4">
    <source>
        <dbReference type="EMBL" id="TNK90221.1"/>
    </source>
</evidence>
<dbReference type="GeneID" id="93161175"/>
<dbReference type="Proteomes" id="UP000313312">
    <property type="component" value="Unassembled WGS sequence"/>
</dbReference>
<dbReference type="RefSeq" id="WP_103450852.1">
    <property type="nucleotide sequence ID" value="NZ_CAUOSB010000001.1"/>
</dbReference>
<keyword evidence="2" id="KW-1133">Transmembrane helix</keyword>